<dbReference type="InterPro" id="IPR033992">
    <property type="entry name" value="NKR-like_CTLD"/>
</dbReference>
<dbReference type="PROSITE" id="PS50041">
    <property type="entry name" value="C_TYPE_LECTIN_2"/>
    <property type="match status" value="1"/>
</dbReference>
<protein>
    <recommendedName>
        <fullName evidence="5">C-type lectin domain-containing protein</fullName>
    </recommendedName>
</protein>
<evidence type="ECO:0000313" key="7">
    <source>
        <dbReference type="Proteomes" id="UP000694390"/>
    </source>
</evidence>
<dbReference type="InterPro" id="IPR016186">
    <property type="entry name" value="C-type_lectin-like/link_sf"/>
</dbReference>
<feature type="region of interest" description="Disordered" evidence="3">
    <location>
        <begin position="1"/>
        <end position="26"/>
    </location>
</feature>
<keyword evidence="4" id="KW-0472">Membrane</keyword>
<dbReference type="AlphaFoldDB" id="A0A8C4VXD7"/>
<accession>A0A8C4VXD7</accession>
<name>A0A8C4VXD7_9SAUR</name>
<keyword evidence="7" id="KW-1185">Reference proteome</keyword>
<organism evidence="6 7">
    <name type="scientific">Gopherus evgoodei</name>
    <name type="common">Goodes thornscrub tortoise</name>
    <dbReference type="NCBI Taxonomy" id="1825980"/>
    <lineage>
        <taxon>Eukaryota</taxon>
        <taxon>Metazoa</taxon>
        <taxon>Chordata</taxon>
        <taxon>Craniata</taxon>
        <taxon>Vertebrata</taxon>
        <taxon>Euteleostomi</taxon>
        <taxon>Archelosauria</taxon>
        <taxon>Testudinata</taxon>
        <taxon>Testudines</taxon>
        <taxon>Cryptodira</taxon>
        <taxon>Durocryptodira</taxon>
        <taxon>Testudinoidea</taxon>
        <taxon>Testudinidae</taxon>
        <taxon>Gopherus</taxon>
    </lineage>
</organism>
<dbReference type="GO" id="GO:0005886">
    <property type="term" value="C:plasma membrane"/>
    <property type="evidence" value="ECO:0007669"/>
    <property type="project" value="UniProtKB-SubCell"/>
</dbReference>
<evidence type="ECO:0000256" key="3">
    <source>
        <dbReference type="SAM" id="MobiDB-lite"/>
    </source>
</evidence>
<reference evidence="6" key="2">
    <citation type="submission" date="2025-09" db="UniProtKB">
        <authorList>
            <consortium name="Ensembl"/>
        </authorList>
    </citation>
    <scope>IDENTIFICATION</scope>
</reference>
<dbReference type="GO" id="GO:0030246">
    <property type="term" value="F:carbohydrate binding"/>
    <property type="evidence" value="ECO:0007669"/>
    <property type="project" value="UniProtKB-KW"/>
</dbReference>
<dbReference type="InterPro" id="IPR050828">
    <property type="entry name" value="C-type_lectin/matrix_domain"/>
</dbReference>
<dbReference type="PANTHER" id="PTHR45710">
    <property type="entry name" value="C-TYPE LECTIN DOMAIN-CONTAINING PROTEIN 180"/>
    <property type="match status" value="1"/>
</dbReference>
<feature type="compositionally biased region" description="Polar residues" evidence="3">
    <location>
        <begin position="1"/>
        <end position="19"/>
    </location>
</feature>
<evidence type="ECO:0000256" key="1">
    <source>
        <dbReference type="ARBA" id="ARBA00004401"/>
    </source>
</evidence>
<feature type="transmembrane region" description="Helical" evidence="4">
    <location>
        <begin position="38"/>
        <end position="62"/>
    </location>
</feature>
<dbReference type="SUPFAM" id="SSF56436">
    <property type="entry name" value="C-type lectin-like"/>
    <property type="match status" value="1"/>
</dbReference>
<dbReference type="PANTHER" id="PTHR45710:SF35">
    <property type="entry name" value="C-TYPE LECTIN DOMAIN FAMILY 2 MEMBER D"/>
    <property type="match status" value="1"/>
</dbReference>
<dbReference type="Ensembl" id="ENSGEVT00005009094.1">
    <property type="protein sequence ID" value="ENSGEVP00005008664.1"/>
    <property type="gene ID" value="ENSGEVG00005006233.1"/>
</dbReference>
<dbReference type="SMART" id="SM00034">
    <property type="entry name" value="CLECT"/>
    <property type="match status" value="1"/>
</dbReference>
<dbReference type="CDD" id="cd03593">
    <property type="entry name" value="CLECT_NK_receptors_like"/>
    <property type="match status" value="1"/>
</dbReference>
<evidence type="ECO:0000256" key="4">
    <source>
        <dbReference type="SAM" id="Phobius"/>
    </source>
</evidence>
<evidence type="ECO:0000259" key="5">
    <source>
        <dbReference type="PROSITE" id="PS50041"/>
    </source>
</evidence>
<dbReference type="OrthoDB" id="8935730at2759"/>
<comment type="subcellular location">
    <subcellularLocation>
        <location evidence="1">Cell membrane</location>
        <topology evidence="1">Single-pass type II membrane protein</topology>
    </subcellularLocation>
</comment>
<dbReference type="Pfam" id="PF00059">
    <property type="entry name" value="Lectin_C"/>
    <property type="match status" value="1"/>
</dbReference>
<dbReference type="Proteomes" id="UP000694390">
    <property type="component" value="Unassembled WGS sequence"/>
</dbReference>
<keyword evidence="2" id="KW-0430">Lectin</keyword>
<evidence type="ECO:0000313" key="6">
    <source>
        <dbReference type="Ensembl" id="ENSGEVP00005008664.1"/>
    </source>
</evidence>
<proteinExistence type="predicted"/>
<reference evidence="6" key="1">
    <citation type="submission" date="2025-08" db="UniProtKB">
        <authorList>
            <consortium name="Ensembl"/>
        </authorList>
    </citation>
    <scope>IDENTIFICATION</scope>
</reference>
<dbReference type="GeneTree" id="ENSGT00940000155319"/>
<keyword evidence="4" id="KW-0812">Transmembrane</keyword>
<sequence>MEQVENPTEDSQQSEQPLNRNGDLNKGRKPGNGFGCTLGRSVICLVLFVTGLIIGLATALTVRSANSRVADPGPLAARCCLDSWVGYRGKCYYFSEAEGNWTYSQSNCSSLDASLAVIDSDPEMAFMLRYKGKPEHWIGLRREQELGQPWKWANGSKFNSWFSIRGGGDCAYLNDERGVSSARCIMTRYWICSKPIQRERTVQWESKFK</sequence>
<dbReference type="InterPro" id="IPR001304">
    <property type="entry name" value="C-type_lectin-like"/>
</dbReference>
<keyword evidence="4" id="KW-1133">Transmembrane helix</keyword>
<dbReference type="InterPro" id="IPR016187">
    <property type="entry name" value="CTDL_fold"/>
</dbReference>
<feature type="domain" description="C-type lectin" evidence="5">
    <location>
        <begin position="87"/>
        <end position="193"/>
    </location>
</feature>
<dbReference type="Gene3D" id="3.10.100.10">
    <property type="entry name" value="Mannose-Binding Protein A, subunit A"/>
    <property type="match status" value="1"/>
</dbReference>
<evidence type="ECO:0000256" key="2">
    <source>
        <dbReference type="ARBA" id="ARBA00022734"/>
    </source>
</evidence>